<dbReference type="STRING" id="28087.Lsai_0187"/>
<evidence type="ECO:0000256" key="1">
    <source>
        <dbReference type="SAM" id="SignalP"/>
    </source>
</evidence>
<dbReference type="PANTHER" id="PTHR37835:SF1">
    <property type="entry name" value="ALPHA-CLOSTRIPAIN"/>
    <property type="match status" value="1"/>
</dbReference>
<dbReference type="InterPro" id="IPR013783">
    <property type="entry name" value="Ig-like_fold"/>
</dbReference>
<dbReference type="Gene3D" id="3.40.50.11970">
    <property type="match status" value="1"/>
</dbReference>
<dbReference type="PATRIC" id="fig|28087.4.peg.199"/>
<dbReference type="AlphaFoldDB" id="A0A0W0YT75"/>
<comment type="caution">
    <text evidence="2">The sequence shown here is derived from an EMBL/GenBank/DDBJ whole genome shotgun (WGS) entry which is preliminary data.</text>
</comment>
<dbReference type="Proteomes" id="UP000054621">
    <property type="component" value="Unassembled WGS sequence"/>
</dbReference>
<name>A0A0W0YT75_9GAMM</name>
<protein>
    <submittedName>
        <fullName evidence="2">Clostripain</fullName>
        <ecNumber evidence="2">3.4.22.8</ecNumber>
    </submittedName>
</protein>
<dbReference type="InterPro" id="IPR005077">
    <property type="entry name" value="Peptidase_C11"/>
</dbReference>
<dbReference type="Pfam" id="PF03415">
    <property type="entry name" value="Peptidase_C11"/>
    <property type="match status" value="1"/>
</dbReference>
<feature type="signal peptide" evidence="1">
    <location>
        <begin position="1"/>
        <end position="28"/>
    </location>
</feature>
<keyword evidence="1" id="KW-0732">Signal</keyword>
<organism evidence="2 3">
    <name type="scientific">Legionella sainthelensi</name>
    <dbReference type="NCBI Taxonomy" id="28087"/>
    <lineage>
        <taxon>Bacteria</taxon>
        <taxon>Pseudomonadati</taxon>
        <taxon>Pseudomonadota</taxon>
        <taxon>Gammaproteobacteria</taxon>
        <taxon>Legionellales</taxon>
        <taxon>Legionellaceae</taxon>
        <taxon>Legionella</taxon>
    </lineage>
</organism>
<accession>A0A0W0YT75</accession>
<dbReference type="PANTHER" id="PTHR37835">
    <property type="entry name" value="ALPHA-CLOSTRIPAIN"/>
    <property type="match status" value="1"/>
</dbReference>
<dbReference type="GO" id="GO:0004197">
    <property type="term" value="F:cysteine-type endopeptidase activity"/>
    <property type="evidence" value="ECO:0007669"/>
    <property type="project" value="UniProtKB-EC"/>
</dbReference>
<evidence type="ECO:0000313" key="3">
    <source>
        <dbReference type="Proteomes" id="UP000054621"/>
    </source>
</evidence>
<dbReference type="EMBL" id="LNYV01000003">
    <property type="protein sequence ID" value="KTD60077.1"/>
    <property type="molecule type" value="Genomic_DNA"/>
</dbReference>
<sequence>MLSNHIQRCRMRCISISALLLISGSCHAELPISFISSTSINDLAIGQTQTLNYTIRNNVRGRTLPLRSIQVINDGDNQSSQVTTLTTTCGSTLAYNATCSISVVIANATANINRHLSINYGGRSPLTSPIKSKISKAKYTVLVYIIGSDLQTDHNFANFNIAQMEQVGSTSNMNIILETGGSRSPGYQTVQRKIVYKGKTQQLADLGSLAMGNPAVIKDFLQWGITNYPAEKYITIFWDHGGGPNGGYGGADIPPAPGKIAINDLSKVVGEVAGGISHFFEIIGFDACLMASAETLASYSGYAKYFIASEDLEPGKGWQYNTFLKYIDEHPTATGEDIGKVIIDGYTEQNNTGSTTLSLSDLSEVMNLNTALTHFATALENYLTNDESWMTIAKSRFKSADYSTSVWDNKSVDVVDLVEFAQRIGTAIPSLNDTAQAVINAVDKAVLYLKNSADRADSYGLTSYFPSIMAQYETIYPDVTQIDGEYFFSSTYVGFVQRYRNYYITNINSLKAILADTTFDGTNYLSTVTNSFNELYAAVGNENCVNLTDNRNSPVTNVPCYTSNQSTGIEVTPTIGNAYSLSFNKSEHLYNWPILNDQAVLFIPDDASPNNPDETNFLIPVTQILNPIQDDVDGYISVRRINNEYQISGFQSGIGSTNTASKVVDINEGDRFYIRTYGYNDTLINPQWQLMRTNFIVTAPLTLSFRVLPEGTTSTNTFDAFRFLVGDVTGALLISPGYAAY</sequence>
<gene>
    <name evidence="2" type="primary">cloSI</name>
    <name evidence="2" type="ORF">Lsai_0187</name>
</gene>
<dbReference type="OrthoDB" id="5507507at2"/>
<dbReference type="eggNOG" id="COG1716">
    <property type="taxonomic scope" value="Bacteria"/>
</dbReference>
<dbReference type="EC" id="3.4.22.8" evidence="2"/>
<evidence type="ECO:0000313" key="2">
    <source>
        <dbReference type="EMBL" id="KTD60077.1"/>
    </source>
</evidence>
<keyword evidence="2" id="KW-0378">Hydrolase</keyword>
<reference evidence="2 3" key="1">
    <citation type="submission" date="2015-11" db="EMBL/GenBank/DDBJ databases">
        <title>Genomic analysis of 38 Legionella species identifies large and diverse effector repertoires.</title>
        <authorList>
            <person name="Burstein D."/>
            <person name="Amaro F."/>
            <person name="Zusman T."/>
            <person name="Lifshitz Z."/>
            <person name="Cohen O."/>
            <person name="Gilbert J.A."/>
            <person name="Pupko T."/>
            <person name="Shuman H.A."/>
            <person name="Segal G."/>
        </authorList>
    </citation>
    <scope>NUCLEOTIDE SEQUENCE [LARGE SCALE GENOMIC DNA]</scope>
    <source>
        <strain evidence="2 3">Mt.St.Helens-4</strain>
    </source>
</reference>
<proteinExistence type="predicted"/>
<dbReference type="Gene3D" id="2.60.40.10">
    <property type="entry name" value="Immunoglobulins"/>
    <property type="match status" value="1"/>
</dbReference>
<feature type="chain" id="PRO_5006918005" evidence="1">
    <location>
        <begin position="29"/>
        <end position="741"/>
    </location>
</feature>